<dbReference type="PROSITE" id="PS00905">
    <property type="entry name" value="GTP1_OBG"/>
    <property type="match status" value="1"/>
</dbReference>
<sequence length="336" mass="37007">IEGGSKGGGGGGEGFDVTKTGDARIGLIGFPSVGKSTLLTKLTGQYSEQGEYEFTTLTCVPGVLKYKGAKLQLLDLPGIIEGAKDGKGRGKQVIAVARTCSLILIVLDAMKPLHHKRLIEKELEGFGIRLNKRPPNITITRKDKGGIIISRTQSAQTGSGPGAKGPALCDEMVKMICSEYNILNGSVVIRGEHTVDDLIDAIEGNCVYIPCIYVMNKVDECTVEELDILARYDHYCMISARHGWNLDELVEKIWEYLDLIRIYTKTKGQAAPDYAQPIILRRIKATIKDLCLKIHKQLLIHFKCALVWGNSVKHNPQKVGKDHTLQDEDIVQIIKQ</sequence>
<dbReference type="InterPro" id="IPR031662">
    <property type="entry name" value="GTP-binding_2"/>
</dbReference>
<protein>
    <submittedName>
        <fullName evidence="5">Developmentally regulated GTP-binding protein 1</fullName>
    </submittedName>
</protein>
<dbReference type="InterPro" id="IPR004095">
    <property type="entry name" value="TGS"/>
</dbReference>
<proteinExistence type="predicted"/>
<dbReference type="PROSITE" id="PS51710">
    <property type="entry name" value="G_OBG"/>
    <property type="match status" value="1"/>
</dbReference>
<keyword evidence="6" id="KW-1185">Reference proteome</keyword>
<dbReference type="PANTHER" id="PTHR43127">
    <property type="entry name" value="DEVELOPMENTALLY-REGULATED GTP-BINDING PROTEIN 2"/>
    <property type="match status" value="1"/>
</dbReference>
<keyword evidence="2" id="KW-0342">GTP-binding</keyword>
<dbReference type="FunFam" id="3.40.50.300:FF:000740">
    <property type="entry name" value="Putative GTP-binding protein 1"/>
    <property type="match status" value="1"/>
</dbReference>
<dbReference type="PRINTS" id="PR00326">
    <property type="entry name" value="GTP1OBG"/>
</dbReference>
<dbReference type="SUPFAM" id="SSF52540">
    <property type="entry name" value="P-loop containing nucleoside triphosphate hydrolases"/>
    <property type="match status" value="1"/>
</dbReference>
<organism evidence="5 6">
    <name type="scientific">Gregarina niphandrodes</name>
    <name type="common">Septate eugregarine</name>
    <dbReference type="NCBI Taxonomy" id="110365"/>
    <lineage>
        <taxon>Eukaryota</taxon>
        <taxon>Sar</taxon>
        <taxon>Alveolata</taxon>
        <taxon>Apicomplexa</taxon>
        <taxon>Conoidasida</taxon>
        <taxon>Gregarinasina</taxon>
        <taxon>Eugregarinorida</taxon>
        <taxon>Gregarinidae</taxon>
        <taxon>Gregarina</taxon>
    </lineage>
</organism>
<dbReference type="SUPFAM" id="SSF81271">
    <property type="entry name" value="TGS-like"/>
    <property type="match status" value="1"/>
</dbReference>
<dbReference type="CDD" id="cd17230">
    <property type="entry name" value="TGS_DRG1"/>
    <property type="match status" value="1"/>
</dbReference>
<dbReference type="InterPro" id="IPR045001">
    <property type="entry name" value="DRG"/>
</dbReference>
<dbReference type="GO" id="GO:0005525">
    <property type="term" value="F:GTP binding"/>
    <property type="evidence" value="ECO:0007669"/>
    <property type="project" value="UniProtKB-KW"/>
</dbReference>
<dbReference type="Gene3D" id="3.40.50.300">
    <property type="entry name" value="P-loop containing nucleotide triphosphate hydrolases"/>
    <property type="match status" value="2"/>
</dbReference>
<dbReference type="InterPro" id="IPR005225">
    <property type="entry name" value="Small_GTP-bd"/>
</dbReference>
<reference evidence="5" key="1">
    <citation type="submission" date="2013-12" db="EMBL/GenBank/DDBJ databases">
        <authorList>
            <person name="Omoto C.K."/>
            <person name="Sibley D."/>
            <person name="Venepally P."/>
            <person name="Hadjithomas M."/>
            <person name="Karamycheva S."/>
            <person name="Brunk B."/>
            <person name="Roos D."/>
            <person name="Caler E."/>
            <person name="Lorenzi H."/>
        </authorList>
    </citation>
    <scope>NUCLEOTIDE SEQUENCE</scope>
</reference>
<dbReference type="InterPro" id="IPR012676">
    <property type="entry name" value="TGS-like"/>
</dbReference>
<dbReference type="VEuPathDB" id="CryptoDB:GNI_007070"/>
<dbReference type="Pfam" id="PF01926">
    <property type="entry name" value="MMR_HSR1"/>
    <property type="match status" value="1"/>
</dbReference>
<comment type="caution">
    <text evidence="5">The sequence shown here is derived from an EMBL/GenBank/DDBJ whole genome shotgun (WGS) entry which is preliminary data.</text>
</comment>
<dbReference type="eggNOG" id="KOG1487">
    <property type="taxonomic scope" value="Eukaryota"/>
</dbReference>
<evidence type="ECO:0000313" key="6">
    <source>
        <dbReference type="Proteomes" id="UP000019763"/>
    </source>
</evidence>
<dbReference type="Pfam" id="PF02824">
    <property type="entry name" value="TGS"/>
    <property type="match status" value="1"/>
</dbReference>
<dbReference type="AlphaFoldDB" id="A0A023BDF9"/>
<dbReference type="InterPro" id="IPR006073">
    <property type="entry name" value="GTP-bd"/>
</dbReference>
<dbReference type="InterPro" id="IPR012675">
    <property type="entry name" value="Beta-grasp_dom_sf"/>
</dbReference>
<gene>
    <name evidence="5" type="ORF">GNI_007070</name>
</gene>
<dbReference type="NCBIfam" id="TIGR00231">
    <property type="entry name" value="small_GTP"/>
    <property type="match status" value="1"/>
</dbReference>
<dbReference type="Pfam" id="PF16897">
    <property type="entry name" value="MMR_HSR1_Xtn"/>
    <property type="match status" value="1"/>
</dbReference>
<dbReference type="Gene3D" id="3.10.20.30">
    <property type="match status" value="1"/>
</dbReference>
<dbReference type="PROSITE" id="PS51880">
    <property type="entry name" value="TGS"/>
    <property type="match status" value="1"/>
</dbReference>
<name>A0A023BDF9_GRENI</name>
<dbReference type="FunFam" id="3.10.20.30:FF:000003">
    <property type="entry name" value="Developmentally-regulated GTP-binding protein 1"/>
    <property type="match status" value="1"/>
</dbReference>
<evidence type="ECO:0000259" key="4">
    <source>
        <dbReference type="PROSITE" id="PS51880"/>
    </source>
</evidence>
<feature type="non-terminal residue" evidence="5">
    <location>
        <position position="1"/>
    </location>
</feature>
<dbReference type="GO" id="GO:0003924">
    <property type="term" value="F:GTPase activity"/>
    <property type="evidence" value="ECO:0007669"/>
    <property type="project" value="InterPro"/>
</dbReference>
<evidence type="ECO:0000256" key="2">
    <source>
        <dbReference type="ARBA" id="ARBA00023134"/>
    </source>
</evidence>
<dbReference type="GeneID" id="22910528"/>
<feature type="domain" description="TGS" evidence="4">
    <location>
        <begin position="258"/>
        <end position="335"/>
    </location>
</feature>
<dbReference type="OrthoDB" id="603at2759"/>
<feature type="domain" description="OBG-type G" evidence="3">
    <location>
        <begin position="23"/>
        <end position="258"/>
    </location>
</feature>
<keyword evidence="1" id="KW-0547">Nucleotide-binding</keyword>
<dbReference type="InterPro" id="IPR031167">
    <property type="entry name" value="G_OBG"/>
</dbReference>
<dbReference type="CDD" id="cd01896">
    <property type="entry name" value="DRG"/>
    <property type="match status" value="1"/>
</dbReference>
<evidence type="ECO:0000259" key="3">
    <source>
        <dbReference type="PROSITE" id="PS51710"/>
    </source>
</evidence>
<dbReference type="Proteomes" id="UP000019763">
    <property type="component" value="Unassembled WGS sequence"/>
</dbReference>
<dbReference type="InterPro" id="IPR006074">
    <property type="entry name" value="GTP1-OBG_CS"/>
</dbReference>
<accession>A0A023BDF9</accession>
<evidence type="ECO:0000313" key="5">
    <source>
        <dbReference type="EMBL" id="EZG87360.1"/>
    </source>
</evidence>
<dbReference type="InterPro" id="IPR027417">
    <property type="entry name" value="P-loop_NTPase"/>
</dbReference>
<dbReference type="EMBL" id="AFNH02000053">
    <property type="protein sequence ID" value="EZG87360.1"/>
    <property type="molecule type" value="Genomic_DNA"/>
</dbReference>
<dbReference type="RefSeq" id="XP_011128665.1">
    <property type="nucleotide sequence ID" value="XM_011130363.1"/>
</dbReference>
<evidence type="ECO:0000256" key="1">
    <source>
        <dbReference type="ARBA" id="ARBA00022741"/>
    </source>
</evidence>
<dbReference type="OMA" id="SAKHPGQ"/>